<evidence type="ECO:0000256" key="1">
    <source>
        <dbReference type="SAM" id="SignalP"/>
    </source>
</evidence>
<accession>A0A8K0ABF5</accession>
<keyword evidence="1" id="KW-0732">Signal</keyword>
<dbReference type="AlphaFoldDB" id="A0A8K0ABF5"/>
<feature type="signal peptide" evidence="1">
    <location>
        <begin position="1"/>
        <end position="16"/>
    </location>
</feature>
<evidence type="ECO:0000313" key="3">
    <source>
        <dbReference type="Proteomes" id="UP000838412"/>
    </source>
</evidence>
<gene>
    <name evidence="2" type="primary">Hypp4803</name>
    <name evidence="2" type="ORF">BLAG_LOCUS23946</name>
</gene>
<dbReference type="Proteomes" id="UP000838412">
    <property type="component" value="Chromosome 8"/>
</dbReference>
<proteinExistence type="predicted"/>
<protein>
    <submittedName>
        <fullName evidence="2">Hypp4803 protein</fullName>
    </submittedName>
</protein>
<dbReference type="EMBL" id="OV696693">
    <property type="protein sequence ID" value="CAH1272249.1"/>
    <property type="molecule type" value="Genomic_DNA"/>
</dbReference>
<dbReference type="OrthoDB" id="10027961at2759"/>
<reference evidence="2" key="1">
    <citation type="submission" date="2022-01" db="EMBL/GenBank/DDBJ databases">
        <authorList>
            <person name="Braso-Vives M."/>
        </authorList>
    </citation>
    <scope>NUCLEOTIDE SEQUENCE</scope>
</reference>
<feature type="chain" id="PRO_5035457290" evidence="1">
    <location>
        <begin position="17"/>
        <end position="101"/>
    </location>
</feature>
<organism evidence="2 3">
    <name type="scientific">Branchiostoma lanceolatum</name>
    <name type="common">Common lancelet</name>
    <name type="synonym">Amphioxus lanceolatum</name>
    <dbReference type="NCBI Taxonomy" id="7740"/>
    <lineage>
        <taxon>Eukaryota</taxon>
        <taxon>Metazoa</taxon>
        <taxon>Chordata</taxon>
        <taxon>Cephalochordata</taxon>
        <taxon>Leptocardii</taxon>
        <taxon>Amphioxiformes</taxon>
        <taxon>Branchiostomatidae</taxon>
        <taxon>Branchiostoma</taxon>
    </lineage>
</organism>
<evidence type="ECO:0000313" key="2">
    <source>
        <dbReference type="EMBL" id="CAH1272249.1"/>
    </source>
</evidence>
<name>A0A8K0ABF5_BRALA</name>
<keyword evidence="3" id="KW-1185">Reference proteome</keyword>
<sequence length="101" mass="11223">MKTALLFLFCLVVIKAQFFNPLTPCQSDENCPSPETHCCRLGVFGINTCHVRPHHGWPCGLTGLDSCPCVPGFQCVLKPNSTAEAWCVSMDLEWLAQRPEE</sequence>